<evidence type="ECO:0000259" key="1">
    <source>
        <dbReference type="PROSITE" id="PS51186"/>
    </source>
</evidence>
<sequence>MRKSGQCLRPLVLEAAGRFDPVRVRRRFLDTFNATDTKIIRWEQEIAGFVVVRKRADHLYLDHLYIAFRFQRRGIGRKLIDGLKGEACAQGLPVRLTALKGSPANGFYRSCGFQLVSSDTLDNTYQWLPVTVR</sequence>
<reference evidence="2 3" key="1">
    <citation type="submission" date="2019-03" db="EMBL/GenBank/DDBJ databases">
        <authorList>
            <person name="Li J."/>
        </authorList>
    </citation>
    <scope>NUCLEOTIDE SEQUENCE [LARGE SCALE GENOMIC DNA]</scope>
    <source>
        <strain evidence="2 3">3058</strain>
    </source>
</reference>
<protein>
    <submittedName>
        <fullName evidence="2">GNAT family N-acetyltransferase</fullName>
    </submittedName>
</protein>
<comment type="caution">
    <text evidence="2">The sequence shown here is derived from an EMBL/GenBank/DDBJ whole genome shotgun (WGS) entry which is preliminary data.</text>
</comment>
<feature type="domain" description="N-acetyltransferase" evidence="1">
    <location>
        <begin position="1"/>
        <end position="133"/>
    </location>
</feature>
<dbReference type="Proteomes" id="UP000297972">
    <property type="component" value="Unassembled WGS sequence"/>
</dbReference>
<keyword evidence="2" id="KW-0808">Transferase</keyword>
<dbReference type="PROSITE" id="PS51186">
    <property type="entry name" value="GNAT"/>
    <property type="match status" value="1"/>
</dbReference>
<dbReference type="CDD" id="cd04301">
    <property type="entry name" value="NAT_SF"/>
    <property type="match status" value="1"/>
</dbReference>
<evidence type="ECO:0000313" key="2">
    <source>
        <dbReference type="EMBL" id="TGN43901.1"/>
    </source>
</evidence>
<organism evidence="2 3">
    <name type="scientific">Paracoccus liaowanqingii</name>
    <dbReference type="NCBI Taxonomy" id="2560053"/>
    <lineage>
        <taxon>Bacteria</taxon>
        <taxon>Pseudomonadati</taxon>
        <taxon>Pseudomonadota</taxon>
        <taxon>Alphaproteobacteria</taxon>
        <taxon>Rhodobacterales</taxon>
        <taxon>Paracoccaceae</taxon>
        <taxon>Paracoccus</taxon>
    </lineage>
</organism>
<dbReference type="Pfam" id="PF13673">
    <property type="entry name" value="Acetyltransf_10"/>
    <property type="match status" value="1"/>
</dbReference>
<gene>
    <name evidence="2" type="ORF">E4L95_20375</name>
</gene>
<evidence type="ECO:0000313" key="3">
    <source>
        <dbReference type="Proteomes" id="UP000297972"/>
    </source>
</evidence>
<dbReference type="AlphaFoldDB" id="A0A4Z1C701"/>
<dbReference type="EMBL" id="SRPG01000340">
    <property type="protein sequence ID" value="TGN43901.1"/>
    <property type="molecule type" value="Genomic_DNA"/>
</dbReference>
<dbReference type="Gene3D" id="3.40.630.30">
    <property type="match status" value="1"/>
</dbReference>
<dbReference type="GO" id="GO:0016747">
    <property type="term" value="F:acyltransferase activity, transferring groups other than amino-acyl groups"/>
    <property type="evidence" value="ECO:0007669"/>
    <property type="project" value="InterPro"/>
</dbReference>
<keyword evidence="3" id="KW-1185">Reference proteome</keyword>
<dbReference type="InterPro" id="IPR016181">
    <property type="entry name" value="Acyl_CoA_acyltransferase"/>
</dbReference>
<name>A0A4Z1C701_9RHOB</name>
<dbReference type="InterPro" id="IPR000182">
    <property type="entry name" value="GNAT_dom"/>
</dbReference>
<dbReference type="OrthoDB" id="7585366at2"/>
<proteinExistence type="predicted"/>
<accession>A0A4Z1C701</accession>
<dbReference type="SUPFAM" id="SSF55729">
    <property type="entry name" value="Acyl-CoA N-acyltransferases (Nat)"/>
    <property type="match status" value="1"/>
</dbReference>